<dbReference type="Proteomes" id="UP001273505">
    <property type="component" value="Unassembled WGS sequence"/>
</dbReference>
<sequence>MNSAALIVLSVLWGAGVSNCTKLALIGKFRGRKGKICLLQCGTSFTVGVE</sequence>
<dbReference type="EMBL" id="JAXAFO010000019">
    <property type="protein sequence ID" value="MDX6850111.1"/>
    <property type="molecule type" value="Genomic_DNA"/>
</dbReference>
<proteinExistence type="predicted"/>
<reference evidence="1 2" key="1">
    <citation type="submission" date="2023-11" db="EMBL/GenBank/DDBJ databases">
        <title>Gilvimarinus fulvus sp. nov., isolated from the surface of Kelp.</title>
        <authorList>
            <person name="Sun Y.Y."/>
            <person name="Gong Y."/>
            <person name="Du Z.J."/>
        </authorList>
    </citation>
    <scope>NUCLEOTIDE SEQUENCE [LARGE SCALE GENOMIC DNA]</scope>
    <source>
        <strain evidence="1 2">SDUM040013</strain>
    </source>
</reference>
<protein>
    <submittedName>
        <fullName evidence="1">Uncharacterized protein</fullName>
    </submittedName>
</protein>
<comment type="caution">
    <text evidence="1">The sequence shown here is derived from an EMBL/GenBank/DDBJ whole genome shotgun (WGS) entry which is preliminary data.</text>
</comment>
<name>A0ABU4RYZ9_9GAMM</name>
<organism evidence="1 2">
    <name type="scientific">Gilvimarinus gilvus</name>
    <dbReference type="NCBI Taxonomy" id="3058038"/>
    <lineage>
        <taxon>Bacteria</taxon>
        <taxon>Pseudomonadati</taxon>
        <taxon>Pseudomonadota</taxon>
        <taxon>Gammaproteobacteria</taxon>
        <taxon>Cellvibrionales</taxon>
        <taxon>Cellvibrionaceae</taxon>
        <taxon>Gilvimarinus</taxon>
    </lineage>
</organism>
<evidence type="ECO:0000313" key="1">
    <source>
        <dbReference type="EMBL" id="MDX6850111.1"/>
    </source>
</evidence>
<evidence type="ECO:0000313" key="2">
    <source>
        <dbReference type="Proteomes" id="UP001273505"/>
    </source>
</evidence>
<gene>
    <name evidence="1" type="ORF">SCD92_12125</name>
</gene>
<dbReference type="RefSeq" id="WP_302720766.1">
    <property type="nucleotide sequence ID" value="NZ_JAULRU010000215.1"/>
</dbReference>
<accession>A0ABU4RYZ9</accession>
<keyword evidence="2" id="KW-1185">Reference proteome</keyword>